<dbReference type="Gene3D" id="3.40.50.1820">
    <property type="entry name" value="alpha/beta hydrolase"/>
    <property type="match status" value="1"/>
</dbReference>
<dbReference type="InterPro" id="IPR010071">
    <property type="entry name" value="AA_adenyl_dom"/>
</dbReference>
<dbReference type="PANTHER" id="PTHR45527">
    <property type="entry name" value="NONRIBOSOMAL PEPTIDE SYNTHETASE"/>
    <property type="match status" value="1"/>
</dbReference>
<dbReference type="InterPro" id="IPR020806">
    <property type="entry name" value="PKS_PP-bd"/>
</dbReference>
<name>A0ABV2Y4T6_9ACTN</name>
<dbReference type="Pfam" id="PF00550">
    <property type="entry name" value="PP-binding"/>
    <property type="match status" value="1"/>
</dbReference>
<dbReference type="Pfam" id="PF13193">
    <property type="entry name" value="AMP-binding_C"/>
    <property type="match status" value="1"/>
</dbReference>
<feature type="compositionally biased region" description="Basic and acidic residues" evidence="4">
    <location>
        <begin position="438"/>
        <end position="462"/>
    </location>
</feature>
<dbReference type="InterPro" id="IPR020845">
    <property type="entry name" value="AMP-binding_CS"/>
</dbReference>
<dbReference type="SMART" id="SM00823">
    <property type="entry name" value="PKS_PP"/>
    <property type="match status" value="1"/>
</dbReference>
<dbReference type="InterPro" id="IPR023213">
    <property type="entry name" value="CAT-like_dom_sf"/>
</dbReference>
<gene>
    <name evidence="6" type="ORF">ABZ568_33630</name>
</gene>
<evidence type="ECO:0000313" key="6">
    <source>
        <dbReference type="EMBL" id="MEU2271277.1"/>
    </source>
</evidence>
<accession>A0ABV2Y4T6</accession>
<keyword evidence="7" id="KW-1185">Reference proteome</keyword>
<reference evidence="6 7" key="1">
    <citation type="submission" date="2024-06" db="EMBL/GenBank/DDBJ databases">
        <title>The Natural Products Discovery Center: Release of the First 8490 Sequenced Strains for Exploring Actinobacteria Biosynthetic Diversity.</title>
        <authorList>
            <person name="Kalkreuter E."/>
            <person name="Kautsar S.A."/>
            <person name="Yang D."/>
            <person name="Bader C.D."/>
            <person name="Teijaro C.N."/>
            <person name="Fluegel L."/>
            <person name="Davis C.M."/>
            <person name="Simpson J.R."/>
            <person name="Lauterbach L."/>
            <person name="Steele A.D."/>
            <person name="Gui C."/>
            <person name="Meng S."/>
            <person name="Li G."/>
            <person name="Viehrig K."/>
            <person name="Ye F."/>
            <person name="Su P."/>
            <person name="Kiefer A.F."/>
            <person name="Nichols A."/>
            <person name="Cepeda A.J."/>
            <person name="Yan W."/>
            <person name="Fan B."/>
            <person name="Jiang Y."/>
            <person name="Adhikari A."/>
            <person name="Zheng C.-J."/>
            <person name="Schuster L."/>
            <person name="Cowan T.M."/>
            <person name="Smanski M.J."/>
            <person name="Chevrette M.G."/>
            <person name="De Carvalho L.P.S."/>
            <person name="Shen B."/>
        </authorList>
    </citation>
    <scope>NUCLEOTIDE SEQUENCE [LARGE SCALE GENOMIC DNA]</scope>
    <source>
        <strain evidence="6 7">NPDC019583</strain>
    </source>
</reference>
<evidence type="ECO:0000256" key="4">
    <source>
        <dbReference type="SAM" id="MobiDB-lite"/>
    </source>
</evidence>
<dbReference type="SUPFAM" id="SSF52777">
    <property type="entry name" value="CoA-dependent acyltransferases"/>
    <property type="match status" value="2"/>
</dbReference>
<dbReference type="InterPro" id="IPR006162">
    <property type="entry name" value="Ppantetheine_attach_site"/>
</dbReference>
<dbReference type="Pfam" id="PF00501">
    <property type="entry name" value="AMP-binding"/>
    <property type="match status" value="1"/>
</dbReference>
<dbReference type="InterPro" id="IPR029058">
    <property type="entry name" value="AB_hydrolase_fold"/>
</dbReference>
<dbReference type="EMBL" id="JBEYBN010000069">
    <property type="protein sequence ID" value="MEU2271277.1"/>
    <property type="molecule type" value="Genomic_DNA"/>
</dbReference>
<feature type="region of interest" description="Disordered" evidence="4">
    <location>
        <begin position="429"/>
        <end position="462"/>
    </location>
</feature>
<dbReference type="NCBIfam" id="TIGR01733">
    <property type="entry name" value="AA-adenyl-dom"/>
    <property type="match status" value="1"/>
</dbReference>
<dbReference type="InterPro" id="IPR036736">
    <property type="entry name" value="ACP-like_sf"/>
</dbReference>
<proteinExistence type="predicted"/>
<dbReference type="InterPro" id="IPR009081">
    <property type="entry name" value="PP-bd_ACP"/>
</dbReference>
<keyword evidence="2" id="KW-0596">Phosphopantetheine</keyword>
<dbReference type="PROSITE" id="PS00012">
    <property type="entry name" value="PHOSPHOPANTETHEINE"/>
    <property type="match status" value="1"/>
</dbReference>
<dbReference type="Gene3D" id="2.30.38.10">
    <property type="entry name" value="Luciferase, Domain 3"/>
    <property type="match status" value="1"/>
</dbReference>
<dbReference type="InterPro" id="IPR000873">
    <property type="entry name" value="AMP-dep_synth/lig_dom"/>
</dbReference>
<dbReference type="Gene3D" id="3.40.50.980">
    <property type="match status" value="2"/>
</dbReference>
<sequence length="1092" mass="116231">MAPRPVVEDVLPLSPTQEGMVFHALYDEHARDVYTGQLVIRLEGPLDQGRLRTAADALLARHANLRAAFRTQRSGRRVQVIAGGIRTPWRATDLSGLPPAERQTAFEDLLDRDREARFDLARPPLLRVRLVVFGDRDHRLLISSHHLLWDGWSAPVLVRELFRLYTSGGDPAALPPARPYRDYLAWLSRQDRAAAEQAWQAALHGLDEPSLIAPEARDLPAGQPGRHVVELSERETTALTATARANGVTVSTVLQGLWAVLLARYTGRLDVVLGATVSGRDADVPGIESMVGLFINTLPVRVRLRPDEPLADLLRRVQSEQAALLGHQHLGLAGIQRATGQGLLFDTLLVFESYPIDDEGIARALGPDGPRMTEVSVRDATHYPLTLTALPGDRLTLTFSHQQAALDHAAVTGIAAGLHRLIRAFTEEPDQPVGRLDTAPHDERRAAATGERHTASDGGRRAVAAGERHTTVRDLFEEQAAHTPRAPAVHHGDTTLTFARLDAAADGLAAALLARGAGPESVVAVALPRGTDLVTALLATLKAGAACMPVDPSYPPERIALMLGDAHPRLVVSDQETARRLALDPESVCDPGETAPAVPRPPLSPDHPAYVVFTSGSTGRPKGVLGTQRALANRLAWGRTLTEGPPGVRVAKSPISFIDGLTELLGALVAGEAVALADDDTAGDPTALAALASRHRATLLTAVPSLYTTLVESAPPGGFGSVRTWISSGEPLTTDLAHRITARWPTARLVNLYGCSEAAGDSLVHVYADDENGVGGRDTAPAAGQKQTAGTVPLGRPIAGTRVHVLDPFLRPAPTGAAGELYLAGDGLARGYLGQPGRTAERFVADPFGPPGSRLYRTGDLARLRPDGTVEFLGRADQQVKIRGFRVEPGEIEAAARALPGVRAAAVVAREDGTAPRRLVAYVEPDPGAGGGPDPAGLRHALAERLPAHLVPAAVVVLEALPLTPSGKLDRRALPAPDFTRASTFDPPRTEPEKALCGLFAEVLGVERVGVHDDFFALGGDSIVSVRLADRARRAGLALSPRDVFTHRTPAGLARCLPDGAAPEEEFSATAEPLVSLSRSQLDNVKARWRSR</sequence>
<dbReference type="RefSeq" id="WP_359792937.1">
    <property type="nucleotide sequence ID" value="NZ_JBEYBN010000069.1"/>
</dbReference>
<evidence type="ECO:0000256" key="2">
    <source>
        <dbReference type="ARBA" id="ARBA00022450"/>
    </source>
</evidence>
<dbReference type="CDD" id="cd19543">
    <property type="entry name" value="DCL_NRPS"/>
    <property type="match status" value="1"/>
</dbReference>
<comment type="cofactor">
    <cofactor evidence="1">
        <name>pantetheine 4'-phosphate</name>
        <dbReference type="ChEBI" id="CHEBI:47942"/>
    </cofactor>
</comment>
<evidence type="ECO:0000313" key="7">
    <source>
        <dbReference type="Proteomes" id="UP001550603"/>
    </source>
</evidence>
<dbReference type="Gene3D" id="3.30.300.30">
    <property type="match status" value="1"/>
</dbReference>
<keyword evidence="3" id="KW-0597">Phosphoprotein</keyword>
<organism evidence="6 7">
    <name type="scientific">Streptomyces olindensis</name>
    <dbReference type="NCBI Taxonomy" id="358823"/>
    <lineage>
        <taxon>Bacteria</taxon>
        <taxon>Bacillati</taxon>
        <taxon>Actinomycetota</taxon>
        <taxon>Actinomycetes</taxon>
        <taxon>Kitasatosporales</taxon>
        <taxon>Streptomycetaceae</taxon>
        <taxon>Streptomyces</taxon>
    </lineage>
</organism>
<dbReference type="SUPFAM" id="SSF47336">
    <property type="entry name" value="ACP-like"/>
    <property type="match status" value="1"/>
</dbReference>
<dbReference type="Pfam" id="PF00668">
    <property type="entry name" value="Condensation"/>
    <property type="match status" value="1"/>
</dbReference>
<evidence type="ECO:0000256" key="3">
    <source>
        <dbReference type="ARBA" id="ARBA00022553"/>
    </source>
</evidence>
<dbReference type="PROSITE" id="PS50075">
    <property type="entry name" value="CARRIER"/>
    <property type="match status" value="1"/>
</dbReference>
<comment type="caution">
    <text evidence="6">The sequence shown here is derived from an EMBL/GenBank/DDBJ whole genome shotgun (WGS) entry which is preliminary data.</text>
</comment>
<evidence type="ECO:0000256" key="1">
    <source>
        <dbReference type="ARBA" id="ARBA00001957"/>
    </source>
</evidence>
<dbReference type="InterPro" id="IPR045851">
    <property type="entry name" value="AMP-bd_C_sf"/>
</dbReference>
<dbReference type="Gene3D" id="3.30.559.30">
    <property type="entry name" value="Nonribosomal peptide synthetase, condensation domain"/>
    <property type="match status" value="1"/>
</dbReference>
<dbReference type="PROSITE" id="PS00455">
    <property type="entry name" value="AMP_BINDING"/>
    <property type="match status" value="1"/>
</dbReference>
<dbReference type="InterPro" id="IPR001242">
    <property type="entry name" value="Condensation_dom"/>
</dbReference>
<dbReference type="SUPFAM" id="SSF56801">
    <property type="entry name" value="Acetyl-CoA synthetase-like"/>
    <property type="match status" value="1"/>
</dbReference>
<protein>
    <submittedName>
        <fullName evidence="6">Amino acid adenylation domain-containing protein</fullName>
    </submittedName>
</protein>
<dbReference type="CDD" id="cd05930">
    <property type="entry name" value="A_NRPS"/>
    <property type="match status" value="1"/>
</dbReference>
<dbReference type="PANTHER" id="PTHR45527:SF1">
    <property type="entry name" value="FATTY ACID SYNTHASE"/>
    <property type="match status" value="1"/>
</dbReference>
<feature type="domain" description="Carrier" evidence="5">
    <location>
        <begin position="987"/>
        <end position="1061"/>
    </location>
</feature>
<dbReference type="Gene3D" id="3.30.559.10">
    <property type="entry name" value="Chloramphenicol acetyltransferase-like domain"/>
    <property type="match status" value="1"/>
</dbReference>
<dbReference type="InterPro" id="IPR025110">
    <property type="entry name" value="AMP-bd_C"/>
</dbReference>
<dbReference type="Proteomes" id="UP001550603">
    <property type="component" value="Unassembled WGS sequence"/>
</dbReference>
<evidence type="ECO:0000259" key="5">
    <source>
        <dbReference type="PROSITE" id="PS50075"/>
    </source>
</evidence>